<gene>
    <name evidence="1" type="ORF">EDB95_3874</name>
</gene>
<evidence type="ECO:0008006" key="3">
    <source>
        <dbReference type="Google" id="ProtNLM"/>
    </source>
</evidence>
<proteinExistence type="predicted"/>
<dbReference type="RefSeq" id="WP_133995976.1">
    <property type="nucleotide sequence ID" value="NZ_SODV01000002.1"/>
</dbReference>
<protein>
    <recommendedName>
        <fullName evidence="3">Fasciclin domain-containing protein</fullName>
    </recommendedName>
</protein>
<dbReference type="Proteomes" id="UP000294498">
    <property type="component" value="Unassembled WGS sequence"/>
</dbReference>
<dbReference type="PROSITE" id="PS51257">
    <property type="entry name" value="PROKAR_LIPOPROTEIN"/>
    <property type="match status" value="1"/>
</dbReference>
<reference evidence="1 2" key="1">
    <citation type="submission" date="2019-03" db="EMBL/GenBank/DDBJ databases">
        <title>Genomic Encyclopedia of Type Strains, Phase IV (KMG-IV): sequencing the most valuable type-strain genomes for metagenomic binning, comparative biology and taxonomic classification.</title>
        <authorList>
            <person name="Goeker M."/>
        </authorList>
    </citation>
    <scope>NUCLEOTIDE SEQUENCE [LARGE SCALE GENOMIC DNA]</scope>
    <source>
        <strain evidence="1 2">DSM 100059</strain>
    </source>
</reference>
<sequence>MRYLLIISIALLALSCNKNYLTDGGTSKANTSLSTYDYLAGNTYHYFDTVLLIADHFGLKDSMNMSGTFFAPTDFSINALMNTLNITTLDSLYNHITSKFLTQYMLSQKGLNVTTATVAPEAFPNWADTICAVKKTAFTETVANSAFNYYILQYVKINGQMDGVNGPVAGDPADVVLNCQTEGIQTSTGTTLNVLANNASLAIR</sequence>
<accession>A0A4V6Q9U9</accession>
<evidence type="ECO:0000313" key="2">
    <source>
        <dbReference type="Proteomes" id="UP000294498"/>
    </source>
</evidence>
<name>A0A4V6Q9U9_9BACT</name>
<keyword evidence="2" id="KW-1185">Reference proteome</keyword>
<dbReference type="EMBL" id="SODV01000002">
    <property type="protein sequence ID" value="TDW96052.1"/>
    <property type="molecule type" value="Genomic_DNA"/>
</dbReference>
<dbReference type="OrthoDB" id="655802at2"/>
<organism evidence="1 2">
    <name type="scientific">Dinghuibacter silviterrae</name>
    <dbReference type="NCBI Taxonomy" id="1539049"/>
    <lineage>
        <taxon>Bacteria</taxon>
        <taxon>Pseudomonadati</taxon>
        <taxon>Bacteroidota</taxon>
        <taxon>Chitinophagia</taxon>
        <taxon>Chitinophagales</taxon>
        <taxon>Chitinophagaceae</taxon>
        <taxon>Dinghuibacter</taxon>
    </lineage>
</organism>
<dbReference type="AlphaFoldDB" id="A0A4V6Q9U9"/>
<evidence type="ECO:0000313" key="1">
    <source>
        <dbReference type="EMBL" id="TDW96052.1"/>
    </source>
</evidence>
<comment type="caution">
    <text evidence="1">The sequence shown here is derived from an EMBL/GenBank/DDBJ whole genome shotgun (WGS) entry which is preliminary data.</text>
</comment>